<protein>
    <submittedName>
        <fullName evidence="2">Uncharacterized protein</fullName>
    </submittedName>
</protein>
<comment type="caution">
    <text evidence="2">The sequence shown here is derived from an EMBL/GenBank/DDBJ whole genome shotgun (WGS) entry which is preliminary data.</text>
</comment>
<keyword evidence="1" id="KW-1133">Transmembrane helix</keyword>
<gene>
    <name evidence="2" type="ORF">E6H04_02765</name>
</gene>
<dbReference type="EMBL" id="VBAO01000073">
    <property type="protein sequence ID" value="TMI83521.1"/>
    <property type="molecule type" value="Genomic_DNA"/>
</dbReference>
<keyword evidence="1" id="KW-0812">Transmembrane</keyword>
<sequence length="111" mass="11998">MSSRKALFYALLGAATLGLSEFLAAWRAWRAAGGLGHVAQVVLLGLGLLGTGLWLGFLLYEVDRAAGRVRRPIGLYEWIIGRRGRVDPEARRPVVLPGRGVSLHHSGRGRG</sequence>
<dbReference type="Proteomes" id="UP000320048">
    <property type="component" value="Unassembled WGS sequence"/>
</dbReference>
<reference evidence="2 3" key="1">
    <citation type="journal article" date="2019" name="Nat. Microbiol.">
        <title>Mediterranean grassland soil C-N compound turnover is dependent on rainfall and depth, and is mediated by genomically divergent microorganisms.</title>
        <authorList>
            <person name="Diamond S."/>
            <person name="Andeer P.F."/>
            <person name="Li Z."/>
            <person name="Crits-Christoph A."/>
            <person name="Burstein D."/>
            <person name="Anantharaman K."/>
            <person name="Lane K.R."/>
            <person name="Thomas B.C."/>
            <person name="Pan C."/>
            <person name="Northen T.R."/>
            <person name="Banfield J.F."/>
        </authorList>
    </citation>
    <scope>NUCLEOTIDE SEQUENCE [LARGE SCALE GENOMIC DNA]</scope>
    <source>
        <strain evidence="2">NP_7</strain>
    </source>
</reference>
<evidence type="ECO:0000313" key="2">
    <source>
        <dbReference type="EMBL" id="TMI83521.1"/>
    </source>
</evidence>
<accession>A0A537JIZ5</accession>
<proteinExistence type="predicted"/>
<dbReference type="AlphaFoldDB" id="A0A537JIZ5"/>
<feature type="transmembrane region" description="Helical" evidence="1">
    <location>
        <begin position="40"/>
        <end position="60"/>
    </location>
</feature>
<evidence type="ECO:0000256" key="1">
    <source>
        <dbReference type="SAM" id="Phobius"/>
    </source>
</evidence>
<keyword evidence="1" id="KW-0472">Membrane</keyword>
<name>A0A537JIZ5_9BACT</name>
<organism evidence="2 3">
    <name type="scientific">Candidatus Segetimicrobium genomatis</name>
    <dbReference type="NCBI Taxonomy" id="2569760"/>
    <lineage>
        <taxon>Bacteria</taxon>
        <taxon>Bacillati</taxon>
        <taxon>Candidatus Sysuimicrobiota</taxon>
        <taxon>Candidatus Sysuimicrobiia</taxon>
        <taxon>Candidatus Sysuimicrobiales</taxon>
        <taxon>Candidatus Segetimicrobiaceae</taxon>
        <taxon>Candidatus Segetimicrobium</taxon>
    </lineage>
</organism>
<evidence type="ECO:0000313" key="3">
    <source>
        <dbReference type="Proteomes" id="UP000320048"/>
    </source>
</evidence>